<feature type="signal peptide" evidence="5">
    <location>
        <begin position="1"/>
        <end position="27"/>
    </location>
</feature>
<dbReference type="PANTHER" id="PTHR35089">
    <property type="entry name" value="CHAPERONE PROTEIN SKP"/>
    <property type="match status" value="1"/>
</dbReference>
<dbReference type="PANTHER" id="PTHR35089:SF1">
    <property type="entry name" value="CHAPERONE PROTEIN SKP"/>
    <property type="match status" value="1"/>
</dbReference>
<dbReference type="Pfam" id="PF03938">
    <property type="entry name" value="OmpH"/>
    <property type="match status" value="1"/>
</dbReference>
<evidence type="ECO:0000256" key="5">
    <source>
        <dbReference type="SAM" id="SignalP"/>
    </source>
</evidence>
<evidence type="ECO:0000313" key="7">
    <source>
        <dbReference type="Proteomes" id="UP000824225"/>
    </source>
</evidence>
<dbReference type="SUPFAM" id="SSF111384">
    <property type="entry name" value="OmpH-like"/>
    <property type="match status" value="1"/>
</dbReference>
<dbReference type="InterPro" id="IPR005632">
    <property type="entry name" value="Chaperone_Skp"/>
</dbReference>
<dbReference type="AlphaFoldDB" id="A0A9D2KLX3"/>
<dbReference type="InterPro" id="IPR024930">
    <property type="entry name" value="Skp_dom_sf"/>
</dbReference>
<evidence type="ECO:0000313" key="6">
    <source>
        <dbReference type="EMBL" id="HJA08282.1"/>
    </source>
</evidence>
<name>A0A9D2KLX3_9BACT</name>
<keyword evidence="2 5" id="KW-0732">Signal</keyword>
<dbReference type="GO" id="GO:0051082">
    <property type="term" value="F:unfolded protein binding"/>
    <property type="evidence" value="ECO:0007669"/>
    <property type="project" value="InterPro"/>
</dbReference>
<protein>
    <submittedName>
        <fullName evidence="6">OmpH family outer membrane protein</fullName>
    </submittedName>
</protein>
<evidence type="ECO:0000256" key="3">
    <source>
        <dbReference type="SAM" id="Coils"/>
    </source>
</evidence>
<reference evidence="6" key="1">
    <citation type="journal article" date="2021" name="PeerJ">
        <title>Extensive microbial diversity within the chicken gut microbiome revealed by metagenomics and culture.</title>
        <authorList>
            <person name="Gilroy R."/>
            <person name="Ravi A."/>
            <person name="Getino M."/>
            <person name="Pursley I."/>
            <person name="Horton D.L."/>
            <person name="Alikhan N.F."/>
            <person name="Baker D."/>
            <person name="Gharbi K."/>
            <person name="Hall N."/>
            <person name="Watson M."/>
            <person name="Adriaenssens E.M."/>
            <person name="Foster-Nyarko E."/>
            <person name="Jarju S."/>
            <person name="Secka A."/>
            <person name="Antonio M."/>
            <person name="Oren A."/>
            <person name="Chaudhuri R.R."/>
            <person name="La Ragione R."/>
            <person name="Hildebrand F."/>
            <person name="Pallen M.J."/>
        </authorList>
    </citation>
    <scope>NUCLEOTIDE SEQUENCE</scope>
    <source>
        <strain evidence="6">CHK186-16707</strain>
    </source>
</reference>
<feature type="compositionally biased region" description="Low complexity" evidence="4">
    <location>
        <begin position="175"/>
        <end position="199"/>
    </location>
</feature>
<evidence type="ECO:0000256" key="1">
    <source>
        <dbReference type="ARBA" id="ARBA00009091"/>
    </source>
</evidence>
<organism evidence="6 7">
    <name type="scientific">Candidatus Mailhella merdigallinarum</name>
    <dbReference type="NCBI Taxonomy" id="2838658"/>
    <lineage>
        <taxon>Bacteria</taxon>
        <taxon>Pseudomonadati</taxon>
        <taxon>Thermodesulfobacteriota</taxon>
        <taxon>Desulfovibrionia</taxon>
        <taxon>Desulfovibrionales</taxon>
        <taxon>Desulfovibrionaceae</taxon>
        <taxon>Mailhella</taxon>
    </lineage>
</organism>
<feature type="chain" id="PRO_5039526431" evidence="5">
    <location>
        <begin position="28"/>
        <end position="199"/>
    </location>
</feature>
<gene>
    <name evidence="6" type="ORF">H9962_03715</name>
</gene>
<feature type="region of interest" description="Disordered" evidence="4">
    <location>
        <begin position="167"/>
        <end position="199"/>
    </location>
</feature>
<keyword evidence="3" id="KW-0175">Coiled coil</keyword>
<dbReference type="SMART" id="SM00935">
    <property type="entry name" value="OmpH"/>
    <property type="match status" value="1"/>
</dbReference>
<dbReference type="EMBL" id="DXAN01000007">
    <property type="protein sequence ID" value="HJA08282.1"/>
    <property type="molecule type" value="Genomic_DNA"/>
</dbReference>
<feature type="coiled-coil region" evidence="3">
    <location>
        <begin position="54"/>
        <end position="88"/>
    </location>
</feature>
<evidence type="ECO:0000256" key="2">
    <source>
        <dbReference type="ARBA" id="ARBA00022729"/>
    </source>
</evidence>
<accession>A0A9D2KLX3</accession>
<dbReference type="GO" id="GO:0005829">
    <property type="term" value="C:cytosol"/>
    <property type="evidence" value="ECO:0007669"/>
    <property type="project" value="TreeGrafter"/>
</dbReference>
<dbReference type="Proteomes" id="UP000824225">
    <property type="component" value="Unassembled WGS sequence"/>
</dbReference>
<comment type="similarity">
    <text evidence="1">Belongs to the Skp family.</text>
</comment>
<proteinExistence type="inferred from homology"/>
<sequence>MKRTILAAALASLTLIVLVGSRGAALAADAVKPQFGVVNAAALYQDSVAGKAGVARLEKLQNDAMAKLEAMQADLKKAQDGKDDAAAERLQVEMQGAVYAFQNALSAEQENVVSNIQAALEKSLEQYRTEHGLLGIFSSETMLSYSPEADVTEGVMALFNKQKVDFGPEPKLEVPAAPAKPDALAPAEATAPAAEPTKK</sequence>
<evidence type="ECO:0000256" key="4">
    <source>
        <dbReference type="SAM" id="MobiDB-lite"/>
    </source>
</evidence>
<dbReference type="Gene3D" id="3.30.910.20">
    <property type="entry name" value="Skp domain"/>
    <property type="match status" value="1"/>
</dbReference>
<comment type="caution">
    <text evidence="6">The sequence shown here is derived from an EMBL/GenBank/DDBJ whole genome shotgun (WGS) entry which is preliminary data.</text>
</comment>
<dbReference type="GO" id="GO:0050821">
    <property type="term" value="P:protein stabilization"/>
    <property type="evidence" value="ECO:0007669"/>
    <property type="project" value="TreeGrafter"/>
</dbReference>
<reference evidence="6" key="2">
    <citation type="submission" date="2021-04" db="EMBL/GenBank/DDBJ databases">
        <authorList>
            <person name="Gilroy R."/>
        </authorList>
    </citation>
    <scope>NUCLEOTIDE SEQUENCE</scope>
    <source>
        <strain evidence="6">CHK186-16707</strain>
    </source>
</reference>